<reference evidence="7 8" key="1">
    <citation type="submission" date="2021-04" db="EMBL/GenBank/DDBJ databases">
        <authorList>
            <person name="Vanwijnsberghe S."/>
        </authorList>
    </citation>
    <scope>NUCLEOTIDE SEQUENCE [LARGE SCALE GENOMIC DNA]</scope>
    <source>
        <strain evidence="7 8">LMG 32171</strain>
    </source>
</reference>
<feature type="compositionally biased region" description="Basic and acidic residues" evidence="5">
    <location>
        <begin position="99"/>
        <end position="116"/>
    </location>
</feature>
<evidence type="ECO:0000256" key="1">
    <source>
        <dbReference type="ARBA" id="ARBA00004453"/>
    </source>
</evidence>
<dbReference type="Proteomes" id="UP000789752">
    <property type="component" value="Unassembled WGS sequence"/>
</dbReference>
<dbReference type="EMBL" id="CAJQYY010000007">
    <property type="protein sequence ID" value="CAG4893117.1"/>
    <property type="molecule type" value="Genomic_DNA"/>
</dbReference>
<evidence type="ECO:0000313" key="7">
    <source>
        <dbReference type="EMBL" id="CAG4893117.1"/>
    </source>
</evidence>
<accession>A0ABM8U112</accession>
<dbReference type="SUPFAM" id="SSF81273">
    <property type="entry name" value="H-NS histone-like proteins"/>
    <property type="match status" value="1"/>
</dbReference>
<sequence>MRSYDEIQAEIKRLQQEAVESQKREAAIARIRIEMKRFGISADELGEPSTHKRAAAPKAMANAKRAMASKRAAETAITTDESPAVRLLRRAGVDFSRPGAKEIKPPRKTRPAEKVKAAPVAKLPPRYRDPKTGATWSGHARAPAWIKDAKDRSVYLIDHPGVPAARKQATTQERVARAALTSKDPARKAAS</sequence>
<dbReference type="RefSeq" id="WP_228976534.1">
    <property type="nucleotide sequence ID" value="NZ_CAJQYY010000007.1"/>
</dbReference>
<protein>
    <recommendedName>
        <fullName evidence="6">DNA-binding protein H-NS-like C-terminal domain-containing protein</fullName>
    </recommendedName>
</protein>
<keyword evidence="8" id="KW-1185">Reference proteome</keyword>
<evidence type="ECO:0000259" key="6">
    <source>
        <dbReference type="Pfam" id="PF00816"/>
    </source>
</evidence>
<dbReference type="Gene3D" id="4.10.430.30">
    <property type="match status" value="1"/>
</dbReference>
<name>A0ABM8U112_9BURK</name>
<feature type="region of interest" description="Disordered" evidence="5">
    <location>
        <begin position="96"/>
        <end position="139"/>
    </location>
</feature>
<comment type="similarity">
    <text evidence="2">Belongs to the histone-like protein H-NS family.</text>
</comment>
<keyword evidence="4" id="KW-0238">DNA-binding</keyword>
<feature type="domain" description="DNA-binding protein H-NS-like C-terminal" evidence="6">
    <location>
        <begin position="125"/>
        <end position="151"/>
    </location>
</feature>
<proteinExistence type="inferred from homology"/>
<feature type="region of interest" description="Disordered" evidence="5">
    <location>
        <begin position="164"/>
        <end position="191"/>
    </location>
</feature>
<organism evidence="7 8">
    <name type="scientific">Paraburkholderia gardini</name>
    <dbReference type="NCBI Taxonomy" id="2823469"/>
    <lineage>
        <taxon>Bacteria</taxon>
        <taxon>Pseudomonadati</taxon>
        <taxon>Pseudomonadota</taxon>
        <taxon>Betaproteobacteria</taxon>
        <taxon>Burkholderiales</taxon>
        <taxon>Burkholderiaceae</taxon>
        <taxon>Paraburkholderia</taxon>
    </lineage>
</organism>
<dbReference type="PANTHER" id="PTHR38097:SF2">
    <property type="entry name" value="DNA-BINDING PROTEIN STPA"/>
    <property type="match status" value="1"/>
</dbReference>
<comment type="subcellular location">
    <subcellularLocation>
        <location evidence="1">Cytoplasm</location>
        <location evidence="1">Nucleoid</location>
    </subcellularLocation>
</comment>
<evidence type="ECO:0000256" key="3">
    <source>
        <dbReference type="ARBA" id="ARBA00022490"/>
    </source>
</evidence>
<dbReference type="Pfam" id="PF00816">
    <property type="entry name" value="Histone_HNS"/>
    <property type="match status" value="1"/>
</dbReference>
<keyword evidence="3" id="KW-0963">Cytoplasm</keyword>
<evidence type="ECO:0000313" key="8">
    <source>
        <dbReference type="Proteomes" id="UP000789752"/>
    </source>
</evidence>
<dbReference type="PANTHER" id="PTHR38097">
    <property type="match status" value="1"/>
</dbReference>
<evidence type="ECO:0000256" key="5">
    <source>
        <dbReference type="SAM" id="MobiDB-lite"/>
    </source>
</evidence>
<comment type="caution">
    <text evidence="7">The sequence shown here is derived from an EMBL/GenBank/DDBJ whole genome shotgun (WGS) entry which is preliminary data.</text>
</comment>
<evidence type="ECO:0000256" key="2">
    <source>
        <dbReference type="ARBA" id="ARBA00010610"/>
    </source>
</evidence>
<evidence type="ECO:0000256" key="4">
    <source>
        <dbReference type="ARBA" id="ARBA00023125"/>
    </source>
</evidence>
<dbReference type="InterPro" id="IPR027444">
    <property type="entry name" value="H-NS_C_dom"/>
</dbReference>
<gene>
    <name evidence="7" type="ORF">R54767_01477</name>
</gene>